<evidence type="ECO:0000256" key="2">
    <source>
        <dbReference type="ARBA" id="ARBA00009077"/>
    </source>
</evidence>
<dbReference type="InterPro" id="IPR054542">
    <property type="entry name" value="Cys_met_metab_PP"/>
</dbReference>
<dbReference type="RefSeq" id="WP_208265004.1">
    <property type="nucleotide sequence ID" value="NZ_BAAAGM010000001.1"/>
</dbReference>
<dbReference type="PIRSF" id="PIRSF001434">
    <property type="entry name" value="CGS"/>
    <property type="match status" value="1"/>
</dbReference>
<dbReference type="InterPro" id="IPR000277">
    <property type="entry name" value="Cys/Met-Metab_PyrdxlP-dep_enz"/>
</dbReference>
<keyword evidence="6" id="KW-1185">Reference proteome</keyword>
<keyword evidence="3 4" id="KW-0663">Pyridoxal phosphate</keyword>
<dbReference type="InterPro" id="IPR015422">
    <property type="entry name" value="PyrdxlP-dep_Trfase_small"/>
</dbReference>
<evidence type="ECO:0000256" key="1">
    <source>
        <dbReference type="ARBA" id="ARBA00001933"/>
    </source>
</evidence>
<dbReference type="GO" id="GO:0003962">
    <property type="term" value="F:cystathionine gamma-synthase activity"/>
    <property type="evidence" value="ECO:0007669"/>
    <property type="project" value="UniProtKB-EC"/>
</dbReference>
<accession>A0ABS3QRZ4</accession>
<dbReference type="Gene3D" id="3.90.1150.10">
    <property type="entry name" value="Aspartate Aminotransferase, domain 1"/>
    <property type="match status" value="1"/>
</dbReference>
<comment type="cofactor">
    <cofactor evidence="1 4">
        <name>pyridoxal 5'-phosphate</name>
        <dbReference type="ChEBI" id="CHEBI:597326"/>
    </cofactor>
</comment>
<sequence>MDNEVHRGFETLAIHAGQEPDPATGAVVPPIYQVSTYKQDGIGGLRGGYEYSRSANPTRTALEVCLAGIETGTRGLAFASGLAAEDALIRTVCKPGDHVIIPNDAYGGTYRLFAKVAQPWGVSFDPVPLGDAAAVRAAIRPETRLIWVETPTNPLLGIADIAMLAGIAHDAGALLAVDNTFASPYLQRPLELGADVVVHSTTKYMGGHSDVVGGALVVADGGLGERLAFHQNAMGAVAGPFDAWLTLRGIKTLGVRMDRHCSNAEKVVELLTRHPAVRQVLYPGLPDHPGHEVAAKQMRAFGGMVSFRMESEEAAVRVCERTKLFTLGESLGGVESLVEHPGRMTHASAAGSPLEVPGDLVRLSVGIEDADDLLRDLELALS</sequence>
<dbReference type="NCBIfam" id="NF005871">
    <property type="entry name" value="PRK07811.1"/>
    <property type="match status" value="1"/>
</dbReference>
<reference evidence="5 6" key="1">
    <citation type="submission" date="2021-03" db="EMBL/GenBank/DDBJ databases">
        <authorList>
            <person name="Kanchanasin P."/>
            <person name="Saeng-In P."/>
            <person name="Phongsopitanun W."/>
            <person name="Yuki M."/>
            <person name="Kudo T."/>
            <person name="Ohkuma M."/>
            <person name="Tanasupawat S."/>
        </authorList>
    </citation>
    <scope>NUCLEOTIDE SEQUENCE [LARGE SCALE GENOMIC DNA]</scope>
    <source>
        <strain evidence="5 6">L46</strain>
    </source>
</reference>
<evidence type="ECO:0000256" key="4">
    <source>
        <dbReference type="RuleBase" id="RU362118"/>
    </source>
</evidence>
<organism evidence="5 6">
    <name type="scientific">Actinomadura nitritigenes</name>
    <dbReference type="NCBI Taxonomy" id="134602"/>
    <lineage>
        <taxon>Bacteria</taxon>
        <taxon>Bacillati</taxon>
        <taxon>Actinomycetota</taxon>
        <taxon>Actinomycetes</taxon>
        <taxon>Streptosporangiales</taxon>
        <taxon>Thermomonosporaceae</taxon>
        <taxon>Actinomadura</taxon>
    </lineage>
</organism>
<evidence type="ECO:0000313" key="5">
    <source>
        <dbReference type="EMBL" id="MBO2436736.1"/>
    </source>
</evidence>
<gene>
    <name evidence="5" type="ORF">J4557_04300</name>
</gene>
<dbReference type="CDD" id="cd00614">
    <property type="entry name" value="CGS_like"/>
    <property type="match status" value="1"/>
</dbReference>
<dbReference type="PANTHER" id="PTHR11808">
    <property type="entry name" value="TRANS-SULFURATION ENZYME FAMILY MEMBER"/>
    <property type="match status" value="1"/>
</dbReference>
<dbReference type="InterPro" id="IPR015421">
    <property type="entry name" value="PyrdxlP-dep_Trfase_major"/>
</dbReference>
<dbReference type="EC" id="2.5.1.48" evidence="5"/>
<dbReference type="EMBL" id="JAGEOK010000002">
    <property type="protein sequence ID" value="MBO2436736.1"/>
    <property type="molecule type" value="Genomic_DNA"/>
</dbReference>
<dbReference type="SUPFAM" id="SSF53383">
    <property type="entry name" value="PLP-dependent transferases"/>
    <property type="match status" value="1"/>
</dbReference>
<dbReference type="PANTHER" id="PTHR11808:SF15">
    <property type="entry name" value="CYSTATHIONINE GAMMA-LYASE"/>
    <property type="match status" value="1"/>
</dbReference>
<proteinExistence type="inferred from homology"/>
<comment type="caution">
    <text evidence="5">The sequence shown here is derived from an EMBL/GenBank/DDBJ whole genome shotgun (WGS) entry which is preliminary data.</text>
</comment>
<evidence type="ECO:0000256" key="3">
    <source>
        <dbReference type="ARBA" id="ARBA00022898"/>
    </source>
</evidence>
<dbReference type="Proteomes" id="UP000666915">
    <property type="component" value="Unassembled WGS sequence"/>
</dbReference>
<keyword evidence="5" id="KW-0808">Transferase</keyword>
<dbReference type="InterPro" id="IPR015424">
    <property type="entry name" value="PyrdxlP-dep_Trfase"/>
</dbReference>
<dbReference type="Gene3D" id="3.40.640.10">
    <property type="entry name" value="Type I PLP-dependent aspartate aminotransferase-like (Major domain)"/>
    <property type="match status" value="1"/>
</dbReference>
<evidence type="ECO:0000313" key="6">
    <source>
        <dbReference type="Proteomes" id="UP000666915"/>
    </source>
</evidence>
<name>A0ABS3QRZ4_9ACTN</name>
<dbReference type="Pfam" id="PF01053">
    <property type="entry name" value="Cys_Met_Meta_PP"/>
    <property type="match status" value="1"/>
</dbReference>
<comment type="similarity">
    <text evidence="2 4">Belongs to the trans-sulfuration enzymes family.</text>
</comment>
<dbReference type="PROSITE" id="PS00868">
    <property type="entry name" value="CYS_MET_METAB_PP"/>
    <property type="match status" value="1"/>
</dbReference>
<protein>
    <submittedName>
        <fullName evidence="5">Cystathionine gamma-synthase</fullName>
        <ecNumber evidence="5">2.5.1.48</ecNumber>
    </submittedName>
</protein>